<feature type="region of interest" description="Disordered" evidence="1">
    <location>
        <begin position="122"/>
        <end position="149"/>
    </location>
</feature>
<dbReference type="RefSeq" id="WP_139080516.1">
    <property type="nucleotide sequence ID" value="NZ_VDFV01000003.1"/>
</dbReference>
<sequence>MAKNDPFGFDMSVSASKKKNPRGRRGMTGASETSTRGCDHPGCQERGAFRAPKSPDTLDDYWWFCKDHVREYNLKWNFFNGATEQEFIEQVQSDRVWGRETKPFGKRTEEQRAWARLGIDDPHQVLGDNATRNAGKAAPSATGSRRLPPTERRACEILDVRDTATKAEIRKAYKALVKVLHPDMNGGDRSQEEQLAEVVWAWDQIKDSRNFKD</sequence>
<gene>
    <name evidence="3" type="ORF">FHG71_05000</name>
</gene>
<accession>A0A5C4NH05</accession>
<dbReference type="EMBL" id="VDFV01000003">
    <property type="protein sequence ID" value="TNC73893.1"/>
    <property type="molecule type" value="Genomic_DNA"/>
</dbReference>
<dbReference type="AlphaFoldDB" id="A0A5C4NH05"/>
<dbReference type="CDD" id="cd06257">
    <property type="entry name" value="DnaJ"/>
    <property type="match status" value="1"/>
</dbReference>
<dbReference type="InterPro" id="IPR036869">
    <property type="entry name" value="J_dom_sf"/>
</dbReference>
<evidence type="ECO:0000259" key="2">
    <source>
        <dbReference type="PROSITE" id="PS50076"/>
    </source>
</evidence>
<dbReference type="Gene3D" id="1.10.287.110">
    <property type="entry name" value="DnaJ domain"/>
    <property type="match status" value="1"/>
</dbReference>
<comment type="caution">
    <text evidence="3">The sequence shown here is derived from an EMBL/GenBank/DDBJ whole genome shotgun (WGS) entry which is preliminary data.</text>
</comment>
<dbReference type="Proteomes" id="UP000305709">
    <property type="component" value="Unassembled WGS sequence"/>
</dbReference>
<evidence type="ECO:0000313" key="3">
    <source>
        <dbReference type="EMBL" id="TNC73893.1"/>
    </source>
</evidence>
<dbReference type="SUPFAM" id="SSF46565">
    <property type="entry name" value="Chaperone J-domain"/>
    <property type="match status" value="1"/>
</dbReference>
<reference evidence="3 4" key="1">
    <citation type="submission" date="2019-06" db="EMBL/GenBank/DDBJ databases">
        <authorList>
            <person name="Jiang L."/>
        </authorList>
    </citation>
    <scope>NUCLEOTIDE SEQUENCE [LARGE SCALE GENOMIC DNA]</scope>
    <source>
        <strain evidence="3 4">YIM 48858</strain>
    </source>
</reference>
<organism evidence="3 4">
    <name type="scientific">Rubellimicrobium roseum</name>
    <dbReference type="NCBI Taxonomy" id="687525"/>
    <lineage>
        <taxon>Bacteria</taxon>
        <taxon>Pseudomonadati</taxon>
        <taxon>Pseudomonadota</taxon>
        <taxon>Alphaproteobacteria</taxon>
        <taxon>Rhodobacterales</taxon>
        <taxon>Roseobacteraceae</taxon>
        <taxon>Rubellimicrobium</taxon>
    </lineage>
</organism>
<proteinExistence type="predicted"/>
<feature type="domain" description="J" evidence="2">
    <location>
        <begin position="153"/>
        <end position="213"/>
    </location>
</feature>
<dbReference type="PROSITE" id="PS50076">
    <property type="entry name" value="DNAJ_2"/>
    <property type="match status" value="1"/>
</dbReference>
<dbReference type="PRINTS" id="PR00625">
    <property type="entry name" value="JDOMAIN"/>
</dbReference>
<dbReference type="InterPro" id="IPR001623">
    <property type="entry name" value="DnaJ_domain"/>
</dbReference>
<keyword evidence="4" id="KW-1185">Reference proteome</keyword>
<dbReference type="SMART" id="SM00271">
    <property type="entry name" value="DnaJ"/>
    <property type="match status" value="1"/>
</dbReference>
<dbReference type="Pfam" id="PF00226">
    <property type="entry name" value="DnaJ"/>
    <property type="match status" value="1"/>
</dbReference>
<name>A0A5C4NH05_9RHOB</name>
<feature type="compositionally biased region" description="Basic residues" evidence="1">
    <location>
        <begin position="16"/>
        <end position="25"/>
    </location>
</feature>
<dbReference type="OrthoDB" id="9786294at2"/>
<protein>
    <submittedName>
        <fullName evidence="3">J domain-containing protein</fullName>
    </submittedName>
</protein>
<feature type="region of interest" description="Disordered" evidence="1">
    <location>
        <begin position="1"/>
        <end position="51"/>
    </location>
</feature>
<evidence type="ECO:0000313" key="4">
    <source>
        <dbReference type="Proteomes" id="UP000305709"/>
    </source>
</evidence>
<evidence type="ECO:0000256" key="1">
    <source>
        <dbReference type="SAM" id="MobiDB-lite"/>
    </source>
</evidence>